<proteinExistence type="predicted"/>
<reference evidence="1" key="2">
    <citation type="journal article" date="2015" name="Data Brief">
        <title>Shoot transcriptome of the giant reed, Arundo donax.</title>
        <authorList>
            <person name="Barrero R.A."/>
            <person name="Guerrero F.D."/>
            <person name="Moolhuijzen P."/>
            <person name="Goolsby J.A."/>
            <person name="Tidwell J."/>
            <person name="Bellgard S.E."/>
            <person name="Bellgard M.I."/>
        </authorList>
    </citation>
    <scope>NUCLEOTIDE SEQUENCE</scope>
    <source>
        <tissue evidence="1">Shoot tissue taken approximately 20 cm above the soil surface</tissue>
    </source>
</reference>
<evidence type="ECO:0000313" key="1">
    <source>
        <dbReference type="EMBL" id="JAE15344.1"/>
    </source>
</evidence>
<organism evidence="1">
    <name type="scientific">Arundo donax</name>
    <name type="common">Giant reed</name>
    <name type="synonym">Donax arundinaceus</name>
    <dbReference type="NCBI Taxonomy" id="35708"/>
    <lineage>
        <taxon>Eukaryota</taxon>
        <taxon>Viridiplantae</taxon>
        <taxon>Streptophyta</taxon>
        <taxon>Embryophyta</taxon>
        <taxon>Tracheophyta</taxon>
        <taxon>Spermatophyta</taxon>
        <taxon>Magnoliopsida</taxon>
        <taxon>Liliopsida</taxon>
        <taxon>Poales</taxon>
        <taxon>Poaceae</taxon>
        <taxon>PACMAD clade</taxon>
        <taxon>Arundinoideae</taxon>
        <taxon>Arundineae</taxon>
        <taxon>Arundo</taxon>
    </lineage>
</organism>
<dbReference type="EMBL" id="GBRH01182552">
    <property type="protein sequence ID" value="JAE15344.1"/>
    <property type="molecule type" value="Transcribed_RNA"/>
</dbReference>
<sequence length="53" mass="6190">MEGYVEDYFELFSYQVSNSKWTSNRELVVVPAEVPATLMITSGDRRTLARRLY</sequence>
<reference evidence="1" key="1">
    <citation type="submission" date="2014-09" db="EMBL/GenBank/DDBJ databases">
        <authorList>
            <person name="Magalhaes I.L.F."/>
            <person name="Oliveira U."/>
            <person name="Santos F.R."/>
            <person name="Vidigal T.H.D.A."/>
            <person name="Brescovit A.D."/>
            <person name="Santos A.J."/>
        </authorList>
    </citation>
    <scope>NUCLEOTIDE SEQUENCE</scope>
    <source>
        <tissue evidence="1">Shoot tissue taken approximately 20 cm above the soil surface</tissue>
    </source>
</reference>
<protein>
    <submittedName>
        <fullName evidence="1">Uncharacterized protein</fullName>
    </submittedName>
</protein>
<dbReference type="AlphaFoldDB" id="A0A0A9FVS9"/>
<name>A0A0A9FVS9_ARUDO</name>
<accession>A0A0A9FVS9</accession>